<feature type="region of interest" description="Disordered" evidence="1">
    <location>
        <begin position="866"/>
        <end position="902"/>
    </location>
</feature>
<dbReference type="Proteomes" id="UP000779507">
    <property type="component" value="Unassembled WGS sequence"/>
</dbReference>
<proteinExistence type="predicted"/>
<feature type="region of interest" description="Disordered" evidence="1">
    <location>
        <begin position="977"/>
        <end position="1012"/>
    </location>
</feature>
<gene>
    <name evidence="2" type="ORF">HNP98_003799</name>
</gene>
<evidence type="ECO:0000313" key="2">
    <source>
        <dbReference type="EMBL" id="NRT20954.1"/>
    </source>
</evidence>
<dbReference type="RefSeq" id="WP_173811721.1">
    <property type="nucleotide sequence ID" value="NZ_JABSNP010000023.1"/>
</dbReference>
<feature type="region of interest" description="Disordered" evidence="1">
    <location>
        <begin position="465"/>
        <end position="516"/>
    </location>
</feature>
<name>A0ABX2FUZ3_9BACT</name>
<reference evidence="2 3" key="1">
    <citation type="submission" date="2020-05" db="EMBL/GenBank/DDBJ databases">
        <title>Genomic Encyclopedia of Type Strains, Phase IV (KMG-V): Genome sequencing to study the core and pangenomes of soil and plant-associated prokaryotes.</title>
        <authorList>
            <person name="Whitman W."/>
        </authorList>
    </citation>
    <scope>NUCLEOTIDE SEQUENCE [LARGE SCALE GENOMIC DNA]</scope>
    <source>
        <strain evidence="2 3">9A</strain>
    </source>
</reference>
<evidence type="ECO:0008006" key="4">
    <source>
        <dbReference type="Google" id="ProtNLM"/>
    </source>
</evidence>
<comment type="caution">
    <text evidence="2">The sequence shown here is derived from an EMBL/GenBank/DDBJ whole genome shotgun (WGS) entry which is preliminary data.</text>
</comment>
<protein>
    <recommendedName>
        <fullName evidence="4">Toprim domain-containing protein</fullName>
    </recommendedName>
</protein>
<dbReference type="Pfam" id="PF13155">
    <property type="entry name" value="Toprim_2"/>
    <property type="match status" value="1"/>
</dbReference>
<sequence length="1012" mass="111553">MNAPRENDPTELDRFKRDIDLVDYAQRQGYAIKKESRRGDWHHLVKDNEHVIVTRKGDHQVYLNTGDDRDAGSIIDFAKTRGDNGYGLSLGQVRQQLREYLDGAPAPARAYATPPDAARLSSLPVGDPAQEQAAAEERKTRLISEVLGVKKELTDRTYLHSRGLEDSTIDSPAFQGRIFTAQQNEHKNTAFPLYNEQGLASVEQKNEHYKSLLPLPKNGIWVSHPTEGKDTPVVRIVVSESAIDSLSHFQLKHGQDPRNTMYVATSGTPTEAQIALIQRVIDKQAPKEVVLANDRDAGGRQFNINYLNELQPARPFVPVGEQAAYKEATRPVEWHATSDKYHVSLKVTFQHDTAEQGGQQVQQLSERVARMNSTQENGSALAVEVQRSTDRATIVRLTVARADTAQLEVIAQELYRQREQLLPEPERQRESFLRVDYPLAKDFNQELAYTQQGLTAEQIRAEALREEQQRESERQQRLAETQRQQREQREQERQQAQAQLEASPAAQRERQEDDRQLTQAVVGAAVASAADVEARPFRSYQTEKEAAEHTAQFVHARDAGLVLLKEYINDNPPPTGRKVDEAELADNRDRASYAAAQASAAMEKTATWKIDELAPNTTGRAEAWKEVLDKSGYSMQTSEIRSTVDEQGIRRAEFDMTYRNDQPDIAIIHAIVTNTNERAAAGLEKFAGVSVAEAEADRAARQVAAEAAAIQPHNRDRSQDVAAKPAAEAQLERQATTPDATPGLTVPPAPAAPAQQSERVVATPILIYLNAMPMPDGTIPDRDTSTRPASYSLYEIRVDAENPNKAIIMPAAAAHPQLVSNPNFAVRPVYDLTASPQAGEAYLAVATPTQAERTPEGWKITERGQAGFSTEKPLEHSAGQERSTEPTRSEKEVASVSAQGSEKQVIIKVDEPAITPGERGQAEAVKAAIASSGAKAGDVQSTTDAEGIRHSEMKVFYRTDQPEIAKISHTLDAVAKQSGSQVIEHGGDRAERQQAAASVESGRPAAGTQLER</sequence>
<keyword evidence="3" id="KW-1185">Reference proteome</keyword>
<feature type="region of interest" description="Disordered" evidence="1">
    <location>
        <begin position="708"/>
        <end position="757"/>
    </location>
</feature>
<feature type="compositionally biased region" description="Basic and acidic residues" evidence="1">
    <location>
        <begin position="507"/>
        <end position="516"/>
    </location>
</feature>
<evidence type="ECO:0000256" key="1">
    <source>
        <dbReference type="SAM" id="MobiDB-lite"/>
    </source>
</evidence>
<feature type="compositionally biased region" description="Basic and acidic residues" evidence="1">
    <location>
        <begin position="483"/>
        <end position="493"/>
    </location>
</feature>
<accession>A0ABX2FUZ3</accession>
<evidence type="ECO:0000313" key="3">
    <source>
        <dbReference type="Proteomes" id="UP000779507"/>
    </source>
</evidence>
<feature type="compositionally biased region" description="Basic and acidic residues" evidence="1">
    <location>
        <begin position="872"/>
        <end position="893"/>
    </location>
</feature>
<feature type="compositionally biased region" description="Basic and acidic residues" evidence="1">
    <location>
        <begin position="465"/>
        <end position="477"/>
    </location>
</feature>
<dbReference type="EMBL" id="JABSNP010000023">
    <property type="protein sequence ID" value="NRT20954.1"/>
    <property type="molecule type" value="Genomic_DNA"/>
</dbReference>
<organism evidence="2 3">
    <name type="scientific">Hymenobacter caeli</name>
    <dbReference type="NCBI Taxonomy" id="2735894"/>
    <lineage>
        <taxon>Bacteria</taxon>
        <taxon>Pseudomonadati</taxon>
        <taxon>Bacteroidota</taxon>
        <taxon>Cytophagia</taxon>
        <taxon>Cytophagales</taxon>
        <taxon>Hymenobacteraceae</taxon>
        <taxon>Hymenobacter</taxon>
    </lineage>
</organism>